<evidence type="ECO:0008006" key="5">
    <source>
        <dbReference type="Google" id="ProtNLM"/>
    </source>
</evidence>
<keyword evidence="2" id="KW-0732">Signal</keyword>
<reference evidence="3 4" key="1">
    <citation type="journal article" date="2016" name="Mol. Biol. Evol.">
        <title>Comparative Genomics of Early-Diverging Mushroom-Forming Fungi Provides Insights into the Origins of Lignocellulose Decay Capabilities.</title>
        <authorList>
            <person name="Nagy L.G."/>
            <person name="Riley R."/>
            <person name="Tritt A."/>
            <person name="Adam C."/>
            <person name="Daum C."/>
            <person name="Floudas D."/>
            <person name="Sun H."/>
            <person name="Yadav J.S."/>
            <person name="Pangilinan J."/>
            <person name="Larsson K.H."/>
            <person name="Matsuura K."/>
            <person name="Barry K."/>
            <person name="Labutti K."/>
            <person name="Kuo R."/>
            <person name="Ohm R.A."/>
            <person name="Bhattacharya S.S."/>
            <person name="Shirouzu T."/>
            <person name="Yoshinaga Y."/>
            <person name="Martin F.M."/>
            <person name="Grigoriev I.V."/>
            <person name="Hibbett D.S."/>
        </authorList>
    </citation>
    <scope>NUCLEOTIDE SEQUENCE [LARGE SCALE GENOMIC DNA]</scope>
    <source>
        <strain evidence="3 4">HHB12029</strain>
    </source>
</reference>
<evidence type="ECO:0000256" key="2">
    <source>
        <dbReference type="SAM" id="SignalP"/>
    </source>
</evidence>
<dbReference type="OrthoDB" id="262547at2759"/>
<organism evidence="3 4">
    <name type="scientific">Exidia glandulosa HHB12029</name>
    <dbReference type="NCBI Taxonomy" id="1314781"/>
    <lineage>
        <taxon>Eukaryota</taxon>
        <taxon>Fungi</taxon>
        <taxon>Dikarya</taxon>
        <taxon>Basidiomycota</taxon>
        <taxon>Agaricomycotina</taxon>
        <taxon>Agaricomycetes</taxon>
        <taxon>Auriculariales</taxon>
        <taxon>Exidiaceae</taxon>
        <taxon>Exidia</taxon>
    </lineage>
</organism>
<evidence type="ECO:0000256" key="1">
    <source>
        <dbReference type="SAM" id="MobiDB-lite"/>
    </source>
</evidence>
<dbReference type="EMBL" id="KV426281">
    <property type="protein sequence ID" value="KZV83270.1"/>
    <property type="molecule type" value="Genomic_DNA"/>
</dbReference>
<protein>
    <recommendedName>
        <fullName evidence="5">Glycosyltransferase family 69 protein</fullName>
    </recommendedName>
</protein>
<evidence type="ECO:0000313" key="3">
    <source>
        <dbReference type="EMBL" id="KZV83270.1"/>
    </source>
</evidence>
<dbReference type="Proteomes" id="UP000077266">
    <property type="component" value="Unassembled WGS sequence"/>
</dbReference>
<feature type="signal peptide" evidence="2">
    <location>
        <begin position="1"/>
        <end position="16"/>
    </location>
</feature>
<gene>
    <name evidence="3" type="ORF">EXIGLDRAFT_625901</name>
</gene>
<dbReference type="AlphaFoldDB" id="A0A165CW83"/>
<dbReference type="InterPro" id="IPR021047">
    <property type="entry name" value="Mannosyltransferase_CMT1"/>
</dbReference>
<dbReference type="PANTHER" id="PTHR34144:SF7">
    <property type="entry name" value="EXPORT PROTEIN (CAP59), PUTATIVE (AFU_ORTHOLOGUE AFUA_7G05020)-RELATED"/>
    <property type="match status" value="1"/>
</dbReference>
<sequence>MALVLVVSRIIIPLAAQSWARRQHSARSDAHPLLPLGGDSYDEDSRGEAHRDTLEYDSDVEDDGETATLIEQPRPSPKGQPTSPVRRRFRGWWAQLAFYLVLSVCGLYMWETREWDRDWKYRDSIDTAVQEASAKGHNNGERVYLVAMFYNNHDVVPFWTEQMTRFIYYVGTDNVFVSIVESYSSDDTPELLESFAQRLTDMKVRHRILVRDTSVRRDFGSHRRHIRFLAKTRNLAMQPLLDLAAQGDTFDRVIWSNDVFVHAEAVVELLRTHNGNYDMVCGLDFNFFGLYDLWVLRDRLGGLVSGLYPFFFEEVGMRMVMRDDPAPVFACWNGILSVTAEPFIPPEHRRKNSISLSTSPLVPSLPSTHPLFNDHARTAPFDMPALQFRDSDDKECFSSESFLMPYDLRRMFLKGRMWAVPSVVNAYAYDKYVWFKYFLRHWAVQWYIRNVENGSGFHLAKIILGIAEDVYVWDGGQCHGVSLLMVRSCSALIS</sequence>
<evidence type="ECO:0000313" key="4">
    <source>
        <dbReference type="Proteomes" id="UP000077266"/>
    </source>
</evidence>
<dbReference type="InParanoid" id="A0A165CW83"/>
<dbReference type="PANTHER" id="PTHR34144">
    <property type="entry name" value="CHROMOSOME 8, WHOLE GENOME SHOTGUN SEQUENCE"/>
    <property type="match status" value="1"/>
</dbReference>
<dbReference type="Pfam" id="PF11735">
    <property type="entry name" value="CAP59_mtransfer"/>
    <property type="match status" value="1"/>
</dbReference>
<accession>A0A165CW83</accession>
<feature type="region of interest" description="Disordered" evidence="1">
    <location>
        <begin position="30"/>
        <end position="84"/>
    </location>
</feature>
<name>A0A165CW83_EXIGL</name>
<dbReference type="STRING" id="1314781.A0A165CW83"/>
<feature type="chain" id="PRO_5007856189" description="Glycosyltransferase family 69 protein" evidence="2">
    <location>
        <begin position="17"/>
        <end position="494"/>
    </location>
</feature>
<feature type="compositionally biased region" description="Basic and acidic residues" evidence="1">
    <location>
        <begin position="43"/>
        <end position="54"/>
    </location>
</feature>
<feature type="compositionally biased region" description="Acidic residues" evidence="1">
    <location>
        <begin position="55"/>
        <end position="65"/>
    </location>
</feature>
<keyword evidence="4" id="KW-1185">Reference proteome</keyword>
<proteinExistence type="predicted"/>